<dbReference type="InterPro" id="IPR028366">
    <property type="entry name" value="PhoU"/>
</dbReference>
<organism evidence="2 3">
    <name type="scientific">Natronobacterium gregoryi</name>
    <dbReference type="NCBI Taxonomy" id="44930"/>
    <lineage>
        <taxon>Archaea</taxon>
        <taxon>Methanobacteriati</taxon>
        <taxon>Methanobacteriota</taxon>
        <taxon>Stenosarchaea group</taxon>
        <taxon>Halobacteria</taxon>
        <taxon>Halobacteriales</taxon>
        <taxon>Natrialbaceae</taxon>
        <taxon>Natronobacterium</taxon>
    </lineage>
</organism>
<feature type="domain" description="PhoU" evidence="1">
    <location>
        <begin position="154"/>
        <end position="239"/>
    </location>
</feature>
<dbReference type="InterPro" id="IPR038078">
    <property type="entry name" value="PhoU-like_sf"/>
</dbReference>
<dbReference type="SUPFAM" id="SSF109755">
    <property type="entry name" value="PhoU-like"/>
    <property type="match status" value="1"/>
</dbReference>
<dbReference type="OMA" id="SVYYMQG"/>
<dbReference type="Pfam" id="PF01895">
    <property type="entry name" value="PhoU"/>
    <property type="match status" value="1"/>
</dbReference>
<reference evidence="2 3" key="1">
    <citation type="submission" date="2016-10" db="EMBL/GenBank/DDBJ databases">
        <authorList>
            <person name="de Groot N.N."/>
        </authorList>
    </citation>
    <scope>NUCLEOTIDE SEQUENCE [LARGE SCALE GENOMIC DNA]</scope>
    <source>
        <strain evidence="2 3">SP2</strain>
    </source>
</reference>
<name>A0A1I3RP43_9EURY</name>
<evidence type="ECO:0000313" key="3">
    <source>
        <dbReference type="Proteomes" id="UP000182829"/>
    </source>
</evidence>
<dbReference type="Proteomes" id="UP000182829">
    <property type="component" value="Unassembled WGS sequence"/>
</dbReference>
<sequence length="344" mass="37761">MGHEALTNGSDGPVERTVQLVGDSTFAVSLPKSWAVEQDLEPGMSMYLYPHEDRLVAAPDTVSAQDRTVTIDASTVTDEVVLCRIDAAYEAGFDRITVTNLEGTDSGCRRAIDRTTSRRIGLTVQEASGECLTIANVLAASDVSLPQTIAQERQLLAEMYTDAITAFVTGDEELAERVIARDDDIDRLSTFVSRGFHRGLENVHEIEQLGTDRVAAFREYRVAQSLERIADHAARIATIATRQTAPPDGPVADRLEPIAAAVREVLESALEGDAETAYERAGAVEQRLDEFDQYPYDGAETNAYQYGVVIGRLRQTTTDSRLIADTMTEPMLTDRDTSNRRSQL</sequence>
<dbReference type="Gene3D" id="1.20.58.220">
    <property type="entry name" value="Phosphate transport system protein phou homolog 2, domain 2"/>
    <property type="match status" value="1"/>
</dbReference>
<proteinExistence type="predicted"/>
<dbReference type="GO" id="GO:0045936">
    <property type="term" value="P:negative regulation of phosphate metabolic process"/>
    <property type="evidence" value="ECO:0007669"/>
    <property type="project" value="InterPro"/>
</dbReference>
<evidence type="ECO:0000259" key="1">
    <source>
        <dbReference type="Pfam" id="PF01895"/>
    </source>
</evidence>
<gene>
    <name evidence="2" type="ORF">SAMN05443661_13213</name>
</gene>
<dbReference type="EMBL" id="FORO01000032">
    <property type="protein sequence ID" value="SFJ46966.1"/>
    <property type="molecule type" value="Genomic_DNA"/>
</dbReference>
<dbReference type="PANTHER" id="PTHR42930:SF6">
    <property type="entry name" value="PHOSPHATE REGULATORY PROTEIN-LIKE PROTEIN"/>
    <property type="match status" value="1"/>
</dbReference>
<dbReference type="InterPro" id="IPR026022">
    <property type="entry name" value="PhoU_dom"/>
</dbReference>
<dbReference type="PANTHER" id="PTHR42930">
    <property type="entry name" value="PHOSPHATE-SPECIFIC TRANSPORT SYSTEM ACCESSORY PROTEIN PHOU"/>
    <property type="match status" value="1"/>
</dbReference>
<dbReference type="GO" id="GO:0030643">
    <property type="term" value="P:intracellular phosphate ion homeostasis"/>
    <property type="evidence" value="ECO:0007669"/>
    <property type="project" value="InterPro"/>
</dbReference>
<evidence type="ECO:0000313" key="2">
    <source>
        <dbReference type="EMBL" id="SFJ46966.1"/>
    </source>
</evidence>
<dbReference type="GeneID" id="14209390"/>
<dbReference type="RefSeq" id="WP_005577318.1">
    <property type="nucleotide sequence ID" value="NZ_FORO01000032.1"/>
</dbReference>
<dbReference type="OrthoDB" id="40991at2157"/>
<accession>A0A1I3RP43</accession>
<dbReference type="AlphaFoldDB" id="A0A1I3RP43"/>
<protein>
    <submittedName>
        <fullName evidence="2">Phosphate uptake regulator</fullName>
    </submittedName>
</protein>